<evidence type="ECO:0000313" key="1">
    <source>
        <dbReference type="EMBL" id="AIC28520.1"/>
    </source>
</evidence>
<evidence type="ECO:0000313" key="2">
    <source>
        <dbReference type="Proteomes" id="UP000027180"/>
    </source>
</evidence>
<reference evidence="1 2" key="1">
    <citation type="submission" date="2013-12" db="EMBL/GenBank/DDBJ databases">
        <title>Complete genome sequence of Rhizobium etli bv. mimosae IE4771.</title>
        <authorList>
            <person name="Bustos P."/>
            <person name="Santamaria R.I."/>
            <person name="Lozano L."/>
            <person name="Ormeno-Orrillo E."/>
            <person name="Rogel M.A."/>
            <person name="Romero D."/>
            <person name="Cevallos M.A."/>
            <person name="Martinez-Romero E."/>
            <person name="Gonzalez V."/>
        </authorList>
    </citation>
    <scope>NUCLEOTIDE SEQUENCE [LARGE SCALE GENOMIC DNA]</scope>
    <source>
        <strain evidence="1 2">IE4771</strain>
    </source>
</reference>
<dbReference type="KEGG" id="rei:IE4771_CH03439"/>
<organism evidence="1 2">
    <name type="scientific">Rhizobium etli bv. mimosae str. IE4771</name>
    <dbReference type="NCBI Taxonomy" id="1432050"/>
    <lineage>
        <taxon>Bacteria</taxon>
        <taxon>Pseudomonadati</taxon>
        <taxon>Pseudomonadota</taxon>
        <taxon>Alphaproteobacteria</taxon>
        <taxon>Hyphomicrobiales</taxon>
        <taxon>Rhizobiaceae</taxon>
        <taxon>Rhizobium/Agrobacterium group</taxon>
        <taxon>Rhizobium</taxon>
    </lineage>
</organism>
<proteinExistence type="predicted"/>
<accession>A0A060I942</accession>
<dbReference type="HOGENOM" id="CLU_2993551_0_0_5"/>
<dbReference type="EMBL" id="CP006986">
    <property type="protein sequence ID" value="AIC28520.1"/>
    <property type="molecule type" value="Genomic_DNA"/>
</dbReference>
<name>A0A060I942_RHIET</name>
<dbReference type="AlphaFoldDB" id="A0A060I942"/>
<sequence>MLPPATAISLSRKVRIIFSTVEKFDVRDFFSCQHWTFGLSPLRGGGRRCSGNQGRSK</sequence>
<protein>
    <submittedName>
        <fullName evidence="1">Uncharacterized protein</fullName>
    </submittedName>
</protein>
<gene>
    <name evidence="1" type="ORF">IE4771_CH03439</name>
</gene>
<dbReference type="Proteomes" id="UP000027180">
    <property type="component" value="Chromosome"/>
</dbReference>